<keyword evidence="3" id="KW-0786">Thiamine pyrophosphate</keyword>
<dbReference type="AlphaFoldDB" id="A0A3A8AAN7"/>
<protein>
    <submittedName>
        <fullName evidence="7">Thiamine pyrophosphate-dependent dehydrogenase E1 component subunit alpha</fullName>
    </submittedName>
</protein>
<organism evidence="7 8">
    <name type="scientific">Oceaniradius stylonematis</name>
    <dbReference type="NCBI Taxonomy" id="2184161"/>
    <lineage>
        <taxon>Bacteria</taxon>
        <taxon>Pseudomonadati</taxon>
        <taxon>Pseudomonadota</taxon>
        <taxon>Alphaproteobacteria</taxon>
        <taxon>Hyphomicrobiales</taxon>
        <taxon>Ahrensiaceae</taxon>
        <taxon>Oceaniradius</taxon>
    </lineage>
</organism>
<dbReference type="SUPFAM" id="SSF52518">
    <property type="entry name" value="Thiamin diphosphate-binding fold (THDP-binding)"/>
    <property type="match status" value="1"/>
</dbReference>
<comment type="function">
    <text evidence="4">The pyruvate dehydrogenase complex catalyzes the overall conversion of pyruvate to acetyl-CoA and CO(2). It contains multiple copies of three enzymatic components: pyruvate dehydrogenase (E1), dihydrolipoamide acetyltransferase (E2) and lipoamide dehydrogenase (E3).</text>
</comment>
<accession>A0A3A8AAN7</accession>
<evidence type="ECO:0000313" key="8">
    <source>
        <dbReference type="Proteomes" id="UP000246132"/>
    </source>
</evidence>
<evidence type="ECO:0000256" key="2">
    <source>
        <dbReference type="ARBA" id="ARBA00023002"/>
    </source>
</evidence>
<dbReference type="PANTHER" id="PTHR11516:SF60">
    <property type="entry name" value="PYRUVATE DEHYDROGENASE E1 COMPONENT SUBUNIT ALPHA"/>
    <property type="match status" value="1"/>
</dbReference>
<proteinExistence type="predicted"/>
<dbReference type="EMBL" id="QFWV02000005">
    <property type="protein sequence ID" value="RKF06986.1"/>
    <property type="molecule type" value="Genomic_DNA"/>
</dbReference>
<gene>
    <name evidence="7" type="ORF">DEM25_009570</name>
</gene>
<sequence>MRRVRTFEERVGELFVRGLSAGSMLHLSIGEESAAVGVCAAMKDGDTFTTHHRGHGIFLARGADPERMMAEIAGKQTGYCHGKGGSMHIADMGLGHLGANAIVGGGIPAVVGAALVAQQRRTGAVSIAFFGDGAMQQGILYESMNMAALWDLPTVFVCINNQYGMGTRIDQATKATALHERAVAFGLNGETVDGLDVVAVRDAAQRIVDAARGGTPGFLAIDCYRFFGHARKDKSPYRSPGEEEEGRRKDPIAFARAALVDAGHGEAELDAIDAAAAAEMDATIDFADLSEEPPLSSMFRDVFAVGEPEPEPLADRIDRVLARD</sequence>
<evidence type="ECO:0000256" key="5">
    <source>
        <dbReference type="ARBA" id="ARBA00051231"/>
    </source>
</evidence>
<evidence type="ECO:0000256" key="1">
    <source>
        <dbReference type="ARBA" id="ARBA00001964"/>
    </source>
</evidence>
<evidence type="ECO:0000256" key="3">
    <source>
        <dbReference type="ARBA" id="ARBA00023052"/>
    </source>
</evidence>
<dbReference type="InterPro" id="IPR029061">
    <property type="entry name" value="THDP-binding"/>
</dbReference>
<dbReference type="OrthoDB" id="9766715at2"/>
<evidence type="ECO:0000313" key="7">
    <source>
        <dbReference type="EMBL" id="RKF06986.1"/>
    </source>
</evidence>
<dbReference type="InterPro" id="IPR001017">
    <property type="entry name" value="DH_E1"/>
</dbReference>
<dbReference type="Proteomes" id="UP000246132">
    <property type="component" value="Unassembled WGS sequence"/>
</dbReference>
<dbReference type="GO" id="GO:0004739">
    <property type="term" value="F:pyruvate dehydrogenase (acetyl-transferring) activity"/>
    <property type="evidence" value="ECO:0007669"/>
    <property type="project" value="UniProtKB-EC"/>
</dbReference>
<keyword evidence="8" id="KW-1185">Reference proteome</keyword>
<evidence type="ECO:0000256" key="4">
    <source>
        <dbReference type="ARBA" id="ARBA00025211"/>
    </source>
</evidence>
<comment type="catalytic activity">
    <reaction evidence="5">
        <text>N(6)-[(R)-lipoyl]-L-lysyl-[protein] + pyruvate + H(+) = N(6)-[(R)-S(8)-acetyldihydrolipoyl]-L-lysyl-[protein] + CO2</text>
        <dbReference type="Rhea" id="RHEA:19189"/>
        <dbReference type="Rhea" id="RHEA-COMP:10474"/>
        <dbReference type="Rhea" id="RHEA-COMP:10478"/>
        <dbReference type="ChEBI" id="CHEBI:15361"/>
        <dbReference type="ChEBI" id="CHEBI:15378"/>
        <dbReference type="ChEBI" id="CHEBI:16526"/>
        <dbReference type="ChEBI" id="CHEBI:83099"/>
        <dbReference type="ChEBI" id="CHEBI:83111"/>
        <dbReference type="EC" id="1.2.4.1"/>
    </reaction>
</comment>
<dbReference type="GO" id="GO:0006086">
    <property type="term" value="P:pyruvate decarboxylation to acetyl-CoA"/>
    <property type="evidence" value="ECO:0007669"/>
    <property type="project" value="TreeGrafter"/>
</dbReference>
<dbReference type="PANTHER" id="PTHR11516">
    <property type="entry name" value="PYRUVATE DEHYDROGENASE E1 COMPONENT, ALPHA SUBUNIT BACTERIAL AND ORGANELLAR"/>
    <property type="match status" value="1"/>
</dbReference>
<dbReference type="CDD" id="cd02000">
    <property type="entry name" value="TPP_E1_PDC_ADC_BCADC"/>
    <property type="match status" value="1"/>
</dbReference>
<dbReference type="Gene3D" id="3.40.50.970">
    <property type="match status" value="1"/>
</dbReference>
<dbReference type="Pfam" id="PF00676">
    <property type="entry name" value="E1_dh"/>
    <property type="match status" value="1"/>
</dbReference>
<name>A0A3A8AAN7_9HYPH</name>
<comment type="caution">
    <text evidence="7">The sequence shown here is derived from an EMBL/GenBank/DDBJ whole genome shotgun (WGS) entry which is preliminary data.</text>
</comment>
<evidence type="ECO:0000259" key="6">
    <source>
        <dbReference type="Pfam" id="PF00676"/>
    </source>
</evidence>
<reference evidence="7 8" key="1">
    <citation type="journal article" date="2018" name="Int. J. Syst. Bacteriol.">
        <title>Oceaniradius stylonemae gen. nov., sp. nov., isolated from a red alga, Stylonema cornu-cervi.</title>
        <authorList>
            <person name="Jeong S."/>
        </authorList>
    </citation>
    <scope>NUCLEOTIDE SEQUENCE [LARGE SCALE GENOMIC DNA]</scope>
    <source>
        <strain evidence="7 8">StC1</strain>
    </source>
</reference>
<keyword evidence="2" id="KW-0560">Oxidoreductase</keyword>
<dbReference type="InterPro" id="IPR050642">
    <property type="entry name" value="PDH_E1_Alpha_Subunit"/>
</dbReference>
<feature type="domain" description="Dehydrogenase E1 component" evidence="6">
    <location>
        <begin position="2"/>
        <end position="293"/>
    </location>
</feature>
<comment type="cofactor">
    <cofactor evidence="1">
        <name>thiamine diphosphate</name>
        <dbReference type="ChEBI" id="CHEBI:58937"/>
    </cofactor>
</comment>